<sequence length="340" mass="38071">MDPSLTQFYRQYLQQVNDPCYPPASTLKKPYAQEQIYRSMFDNGRALNLPPVSYQRRTLKAIIDRIQSVIDDNDEEGVIGELMERMANLSSVQQQPPVEAAQQKSIVSYFQPTNDTSAPVLIEESPWSLAAGSNVGFRTWEASLRLAYYLSSEGSDFVRGRSVLELGAGAGLLSIICGRLFGAQQVLSTDGNPKVAEIIQRNIALNRPTPEDHREEHIHARHLDWTTLTSLEDTLSLSPQGKTKYDTIIGADITYNQDYFVPLIQTISTLNKMFPDADILISGAVRNIGTYNAFVSESKACGFDVSEIPFDCPPFHRQKGFFHTIAMPIRIVKLTKRAFT</sequence>
<evidence type="ECO:0000313" key="2">
    <source>
        <dbReference type="Proteomes" id="UP001186974"/>
    </source>
</evidence>
<proteinExistence type="predicted"/>
<name>A0ACC3D9W8_9PEZI</name>
<comment type="caution">
    <text evidence="1">The sequence shown here is derived from an EMBL/GenBank/DDBJ whole genome shotgun (WGS) entry which is preliminary data.</text>
</comment>
<protein>
    <submittedName>
        <fullName evidence="1">Uncharacterized protein</fullName>
    </submittedName>
</protein>
<reference evidence="1" key="1">
    <citation type="submission" date="2024-09" db="EMBL/GenBank/DDBJ databases">
        <title>Black Yeasts Isolated from many extreme environments.</title>
        <authorList>
            <person name="Coleine C."/>
            <person name="Stajich J.E."/>
            <person name="Selbmann L."/>
        </authorList>
    </citation>
    <scope>NUCLEOTIDE SEQUENCE</scope>
    <source>
        <strain evidence="1">CCFEE 5737</strain>
    </source>
</reference>
<dbReference type="EMBL" id="JAWDJW010006597">
    <property type="protein sequence ID" value="KAK3064161.1"/>
    <property type="molecule type" value="Genomic_DNA"/>
</dbReference>
<keyword evidence="2" id="KW-1185">Reference proteome</keyword>
<organism evidence="1 2">
    <name type="scientific">Coniosporium uncinatum</name>
    <dbReference type="NCBI Taxonomy" id="93489"/>
    <lineage>
        <taxon>Eukaryota</taxon>
        <taxon>Fungi</taxon>
        <taxon>Dikarya</taxon>
        <taxon>Ascomycota</taxon>
        <taxon>Pezizomycotina</taxon>
        <taxon>Dothideomycetes</taxon>
        <taxon>Dothideomycetes incertae sedis</taxon>
        <taxon>Coniosporium</taxon>
    </lineage>
</organism>
<gene>
    <name evidence="1" type="ORF">LTS18_009656</name>
</gene>
<evidence type="ECO:0000313" key="1">
    <source>
        <dbReference type="EMBL" id="KAK3064161.1"/>
    </source>
</evidence>
<accession>A0ACC3D9W8</accession>
<dbReference type="Proteomes" id="UP001186974">
    <property type="component" value="Unassembled WGS sequence"/>
</dbReference>